<dbReference type="EMBL" id="JAGFNY010000029">
    <property type="protein sequence ID" value="MBW7570782.1"/>
    <property type="molecule type" value="Genomic_DNA"/>
</dbReference>
<dbReference type="Pfam" id="PF03050">
    <property type="entry name" value="DDE_Tnp_IS66"/>
    <property type="match status" value="1"/>
</dbReference>
<evidence type="ECO:0000259" key="1">
    <source>
        <dbReference type="Pfam" id="PF03050"/>
    </source>
</evidence>
<comment type="caution">
    <text evidence="2">The sequence shown here is derived from an EMBL/GenBank/DDBJ whole genome shotgun (WGS) entry which is preliminary data.</text>
</comment>
<organism evidence="2 3">
    <name type="scientific">Succinivibrio faecicola</name>
    <dbReference type="NCBI Taxonomy" id="2820300"/>
    <lineage>
        <taxon>Bacteria</taxon>
        <taxon>Pseudomonadati</taxon>
        <taxon>Pseudomonadota</taxon>
        <taxon>Gammaproteobacteria</taxon>
        <taxon>Aeromonadales</taxon>
        <taxon>Succinivibrionaceae</taxon>
        <taxon>Succinivibrio</taxon>
    </lineage>
</organism>
<keyword evidence="3" id="KW-1185">Reference proteome</keyword>
<evidence type="ECO:0000313" key="3">
    <source>
        <dbReference type="Proteomes" id="UP000731465"/>
    </source>
</evidence>
<evidence type="ECO:0000313" key="2">
    <source>
        <dbReference type="EMBL" id="MBW7570782.1"/>
    </source>
</evidence>
<gene>
    <name evidence="2" type="ORF">J5V48_07740</name>
</gene>
<dbReference type="PANTHER" id="PTHR33678">
    <property type="entry name" value="BLL1576 PROTEIN"/>
    <property type="match status" value="1"/>
</dbReference>
<protein>
    <submittedName>
        <fullName evidence="2">Transposase</fullName>
    </submittedName>
</protein>
<dbReference type="PANTHER" id="PTHR33678:SF2">
    <property type="match status" value="1"/>
</dbReference>
<reference evidence="2 3" key="1">
    <citation type="submission" date="2021-03" db="EMBL/GenBank/DDBJ databases">
        <title>Succinivibrio sp. nov. isolated from feces of cow.</title>
        <authorList>
            <person name="Choi J.-Y."/>
        </authorList>
    </citation>
    <scope>NUCLEOTIDE SEQUENCE [LARGE SCALE GENOMIC DNA]</scope>
    <source>
        <strain evidence="2 3">AGMB01872</strain>
    </source>
</reference>
<dbReference type="InterPro" id="IPR052344">
    <property type="entry name" value="Transposase-related"/>
</dbReference>
<name>A0ABS7DI68_9GAMM</name>
<feature type="domain" description="Transposase IS66 central" evidence="1">
    <location>
        <begin position="52"/>
        <end position="395"/>
    </location>
</feature>
<dbReference type="Proteomes" id="UP000731465">
    <property type="component" value="Unassembled WGS sequence"/>
</dbReference>
<sequence length="464" mass="53972">MPKFNTAPTAIISYNHIVIKLQVVAVDENDNEISEVKVTPTVYPETDFLKKSSMSIGLMSLILEQWLVLKSPLNRISQYLLRYNISFTRQQLYSYTDTTAALLMPIFKHMESYLKEATFIGVDETYWSCREKGKIKGPPEDEPGRKSHRSKSKTLRSYVFGIVSKKVCLYYHSLERSADIPKNIILDNQVSADCFIESDAFYRKMFSIKKDKDGHSSRVFSHGICWVHGRRNFCELVNYGTHKNGSPIQEIIDNHWEQDIEDARYFIESITNCFKVHNTLVEKCIKNEKLDICELKKKELTPLIDKIFDKAHNIYKTIKKERANSKEKQNAEPERKCSDRLYKSIVYMVNNEDRLKAFLSSPYGVMTNNETEEKFRELDLLRNGMIASDTCKGASNLTEFYSLYKTCLLHNTDFRTYIKTIITIMMLHVNEIEFEKDSKGTITGYKDHKISSEILDELMPWNMA</sequence>
<accession>A0ABS7DI68</accession>
<proteinExistence type="predicted"/>
<dbReference type="InterPro" id="IPR004291">
    <property type="entry name" value="Transposase_IS66_central"/>
</dbReference>
<dbReference type="RefSeq" id="WP_219938007.1">
    <property type="nucleotide sequence ID" value="NZ_JAGFNY010000029.1"/>
</dbReference>